<protein>
    <recommendedName>
        <fullName evidence="3">Tyr recombinase domain-containing protein</fullName>
    </recommendedName>
</protein>
<comment type="caution">
    <text evidence="4">The sequence shown here is derived from an EMBL/GenBank/DDBJ whole genome shotgun (WGS) entry which is preliminary data.</text>
</comment>
<dbReference type="Proteomes" id="UP000052167">
    <property type="component" value="Unassembled WGS sequence"/>
</dbReference>
<dbReference type="EMBL" id="JOKJ01000016">
    <property type="protein sequence ID" value="KEQ06438.1"/>
    <property type="molecule type" value="Genomic_DNA"/>
</dbReference>
<dbReference type="PROSITE" id="PS51898">
    <property type="entry name" value="TYR_RECOMBINASE"/>
    <property type="match status" value="1"/>
</dbReference>
<feature type="domain" description="Tyr recombinase" evidence="3">
    <location>
        <begin position="101"/>
        <end position="272"/>
    </location>
</feature>
<reference evidence="4 5" key="1">
    <citation type="submission" date="2014-06" db="EMBL/GenBank/DDBJ databases">
        <title>Rhizobium pelagicum/R2-400B4.</title>
        <authorList>
            <person name="Kimes N.E."/>
            <person name="Lopez-Perez M."/>
        </authorList>
    </citation>
    <scope>NUCLEOTIDE SEQUENCE [LARGE SCALE GENOMIC DNA]</scope>
    <source>
        <strain evidence="4 5">R2-400B4</strain>
    </source>
</reference>
<accession>A0A922TAS1</accession>
<organism evidence="4 5">
    <name type="scientific">Pseudorhizobium pelagicum</name>
    <dbReference type="NCBI Taxonomy" id="1509405"/>
    <lineage>
        <taxon>Bacteria</taxon>
        <taxon>Pseudomonadati</taxon>
        <taxon>Pseudomonadota</taxon>
        <taxon>Alphaproteobacteria</taxon>
        <taxon>Hyphomicrobiales</taxon>
        <taxon>Rhizobiaceae</taxon>
        <taxon>Rhizobium/Agrobacterium group</taxon>
        <taxon>Pseudorhizobium</taxon>
    </lineage>
</organism>
<evidence type="ECO:0000256" key="1">
    <source>
        <dbReference type="ARBA" id="ARBA00023125"/>
    </source>
</evidence>
<keyword evidence="1" id="KW-0238">DNA-binding</keyword>
<dbReference type="GO" id="GO:0003677">
    <property type="term" value="F:DNA binding"/>
    <property type="evidence" value="ECO:0007669"/>
    <property type="project" value="UniProtKB-KW"/>
</dbReference>
<dbReference type="InterPro" id="IPR013762">
    <property type="entry name" value="Integrase-like_cat_sf"/>
</dbReference>
<sequence length="282" mass="31717">MSGTIIPGSSRTFRDAALSYTTYGGEQRYLDKILPFIGDRPLGSIVPFDIRQLAELLYPDAGNATRNRQVITPVRAVMHHAYDRGWAPLVRLRNLKAEAPLRKKAATPAWLHAFTRQCEKDCLPHLAALVLFMSQTAARVSEAIAVTWSDLDLTMRKAILRKTKTGTNSVRFLTDQLVDRLHHMKGEASSDDRVFRYTSRFSVNERIKAVCLRAGISYKPSHTCGRHAFANNAMDLGLDIKSTMVAGDWKSPTVFLGTYVNPRNSGRVVADRFNLYQYNNEL</sequence>
<gene>
    <name evidence="4" type="ORF">GV68_07210</name>
</gene>
<name>A0A922TAS1_9HYPH</name>
<dbReference type="SUPFAM" id="SSF56349">
    <property type="entry name" value="DNA breaking-rejoining enzymes"/>
    <property type="match status" value="1"/>
</dbReference>
<evidence type="ECO:0000313" key="5">
    <source>
        <dbReference type="Proteomes" id="UP000052167"/>
    </source>
</evidence>
<evidence type="ECO:0000259" key="3">
    <source>
        <dbReference type="PROSITE" id="PS51898"/>
    </source>
</evidence>
<keyword evidence="2" id="KW-0233">DNA recombination</keyword>
<dbReference type="InterPro" id="IPR010998">
    <property type="entry name" value="Integrase_recombinase_N"/>
</dbReference>
<proteinExistence type="predicted"/>
<dbReference type="Gene3D" id="1.10.443.10">
    <property type="entry name" value="Intergrase catalytic core"/>
    <property type="match status" value="1"/>
</dbReference>
<dbReference type="GO" id="GO:0015074">
    <property type="term" value="P:DNA integration"/>
    <property type="evidence" value="ECO:0007669"/>
    <property type="project" value="InterPro"/>
</dbReference>
<dbReference type="GO" id="GO:0006310">
    <property type="term" value="P:DNA recombination"/>
    <property type="evidence" value="ECO:0007669"/>
    <property type="project" value="UniProtKB-KW"/>
</dbReference>
<evidence type="ECO:0000313" key="4">
    <source>
        <dbReference type="EMBL" id="KEQ06438.1"/>
    </source>
</evidence>
<dbReference type="Gene3D" id="1.10.150.130">
    <property type="match status" value="1"/>
</dbReference>
<keyword evidence="5" id="KW-1185">Reference proteome</keyword>
<dbReference type="InterPro" id="IPR002104">
    <property type="entry name" value="Integrase_catalytic"/>
</dbReference>
<dbReference type="InterPro" id="IPR011010">
    <property type="entry name" value="DNA_brk_join_enz"/>
</dbReference>
<dbReference type="AlphaFoldDB" id="A0A922TAS1"/>
<dbReference type="Pfam" id="PF00589">
    <property type="entry name" value="Phage_integrase"/>
    <property type="match status" value="1"/>
</dbReference>
<evidence type="ECO:0000256" key="2">
    <source>
        <dbReference type="ARBA" id="ARBA00023172"/>
    </source>
</evidence>